<sequence length="249" mass="26833">MPDRLTPARFVALYELGANPDILDLRDTIPDRRRWEWLIEAGLVERCEAADPDYAYRVTEAGLVVLREHLTYLEERDREQLPHRSGNEYGIQRSVPYSRARLDAALARRAQGLAAPPAGPAIPEWRFGQGMQVWSASPPDVLAAVAVLRESGHTPAVFVGGGPEAGGFYVESRAECLYVYHVKEGRSAREDGAWFTAELDGYADALRAGGWHVGSGGSRCVHVRAPGSVSAGGGGLRAAAGSGRPGGRS</sequence>
<organism evidence="2 3">
    <name type="scientific">Nocardiopsis codii</name>
    <dbReference type="NCBI Taxonomy" id="3065942"/>
    <lineage>
        <taxon>Bacteria</taxon>
        <taxon>Bacillati</taxon>
        <taxon>Actinomycetota</taxon>
        <taxon>Actinomycetes</taxon>
        <taxon>Streptosporangiales</taxon>
        <taxon>Nocardiopsidaceae</taxon>
        <taxon>Nocardiopsis</taxon>
    </lineage>
</organism>
<keyword evidence="3" id="KW-1185">Reference proteome</keyword>
<accession>A0ABU7KI58</accession>
<dbReference type="RefSeq" id="WP_330095459.1">
    <property type="nucleotide sequence ID" value="NZ_JAUZMY010000062.1"/>
</dbReference>
<name>A0ABU7KI58_9ACTN</name>
<proteinExistence type="predicted"/>
<evidence type="ECO:0000313" key="3">
    <source>
        <dbReference type="Proteomes" id="UP001356095"/>
    </source>
</evidence>
<protein>
    <submittedName>
        <fullName evidence="2">Uncharacterized protein</fullName>
    </submittedName>
</protein>
<dbReference type="Proteomes" id="UP001356095">
    <property type="component" value="Unassembled WGS sequence"/>
</dbReference>
<dbReference type="EMBL" id="JAUZMY010000062">
    <property type="protein sequence ID" value="MEE2041707.1"/>
    <property type="molecule type" value="Genomic_DNA"/>
</dbReference>
<reference evidence="2 3" key="1">
    <citation type="submission" date="2023-08" db="EMBL/GenBank/DDBJ databases">
        <authorList>
            <person name="Girao M."/>
            <person name="Carvalho M.F."/>
        </authorList>
    </citation>
    <scope>NUCLEOTIDE SEQUENCE [LARGE SCALE GENOMIC DNA]</scope>
    <source>
        <strain evidence="2 3">CT-R113</strain>
    </source>
</reference>
<evidence type="ECO:0000256" key="1">
    <source>
        <dbReference type="SAM" id="MobiDB-lite"/>
    </source>
</evidence>
<evidence type="ECO:0000313" key="2">
    <source>
        <dbReference type="EMBL" id="MEE2041707.1"/>
    </source>
</evidence>
<comment type="caution">
    <text evidence="2">The sequence shown here is derived from an EMBL/GenBank/DDBJ whole genome shotgun (WGS) entry which is preliminary data.</text>
</comment>
<gene>
    <name evidence="2" type="ORF">Q8791_31245</name>
</gene>
<feature type="region of interest" description="Disordered" evidence="1">
    <location>
        <begin position="229"/>
        <end position="249"/>
    </location>
</feature>